<dbReference type="STRING" id="1095629.A0A0C9WH49"/>
<dbReference type="PROSITE" id="PS50082">
    <property type="entry name" value="WD_REPEATS_2"/>
    <property type="match status" value="2"/>
</dbReference>
<organism evidence="4 5">
    <name type="scientific">Laccaria amethystina LaAM-08-1</name>
    <dbReference type="NCBI Taxonomy" id="1095629"/>
    <lineage>
        <taxon>Eukaryota</taxon>
        <taxon>Fungi</taxon>
        <taxon>Dikarya</taxon>
        <taxon>Basidiomycota</taxon>
        <taxon>Agaricomycotina</taxon>
        <taxon>Agaricomycetes</taxon>
        <taxon>Agaricomycetidae</taxon>
        <taxon>Agaricales</taxon>
        <taxon>Agaricineae</taxon>
        <taxon>Hydnangiaceae</taxon>
        <taxon>Laccaria</taxon>
    </lineage>
</organism>
<evidence type="ECO:0000313" key="4">
    <source>
        <dbReference type="EMBL" id="KIJ90574.1"/>
    </source>
</evidence>
<accession>A0A0C9WH49</accession>
<dbReference type="SUPFAM" id="SSF50978">
    <property type="entry name" value="WD40 repeat-like"/>
    <property type="match status" value="1"/>
</dbReference>
<reference evidence="4 5" key="1">
    <citation type="submission" date="2014-04" db="EMBL/GenBank/DDBJ databases">
        <authorList>
            <consortium name="DOE Joint Genome Institute"/>
            <person name="Kuo A."/>
            <person name="Kohler A."/>
            <person name="Nagy L.G."/>
            <person name="Floudas D."/>
            <person name="Copeland A."/>
            <person name="Barry K.W."/>
            <person name="Cichocki N."/>
            <person name="Veneault-Fourrey C."/>
            <person name="LaButti K."/>
            <person name="Lindquist E.A."/>
            <person name="Lipzen A."/>
            <person name="Lundell T."/>
            <person name="Morin E."/>
            <person name="Murat C."/>
            <person name="Sun H."/>
            <person name="Tunlid A."/>
            <person name="Henrissat B."/>
            <person name="Grigoriev I.V."/>
            <person name="Hibbett D.S."/>
            <person name="Martin F."/>
            <person name="Nordberg H.P."/>
            <person name="Cantor M.N."/>
            <person name="Hua S.X."/>
        </authorList>
    </citation>
    <scope>NUCLEOTIDE SEQUENCE [LARGE SCALE GENOMIC DNA]</scope>
    <source>
        <strain evidence="4 5">LaAM-08-1</strain>
    </source>
</reference>
<reference evidence="5" key="2">
    <citation type="submission" date="2015-01" db="EMBL/GenBank/DDBJ databases">
        <title>Evolutionary Origins and Diversification of the Mycorrhizal Mutualists.</title>
        <authorList>
            <consortium name="DOE Joint Genome Institute"/>
            <consortium name="Mycorrhizal Genomics Consortium"/>
            <person name="Kohler A."/>
            <person name="Kuo A."/>
            <person name="Nagy L.G."/>
            <person name="Floudas D."/>
            <person name="Copeland A."/>
            <person name="Barry K.W."/>
            <person name="Cichocki N."/>
            <person name="Veneault-Fourrey C."/>
            <person name="LaButti K."/>
            <person name="Lindquist E.A."/>
            <person name="Lipzen A."/>
            <person name="Lundell T."/>
            <person name="Morin E."/>
            <person name="Murat C."/>
            <person name="Riley R."/>
            <person name="Ohm R."/>
            <person name="Sun H."/>
            <person name="Tunlid A."/>
            <person name="Henrissat B."/>
            <person name="Grigoriev I.V."/>
            <person name="Hibbett D.S."/>
            <person name="Martin F."/>
        </authorList>
    </citation>
    <scope>NUCLEOTIDE SEQUENCE [LARGE SCALE GENOMIC DNA]</scope>
    <source>
        <strain evidence="5">LaAM-08-1</strain>
    </source>
</reference>
<evidence type="ECO:0000256" key="2">
    <source>
        <dbReference type="ARBA" id="ARBA00022737"/>
    </source>
</evidence>
<dbReference type="HOGENOM" id="CLU_000288_57_30_1"/>
<protein>
    <submittedName>
        <fullName evidence="4">Uncharacterized protein</fullName>
    </submittedName>
</protein>
<dbReference type="PANTHER" id="PTHR19848">
    <property type="entry name" value="WD40 REPEAT PROTEIN"/>
    <property type="match status" value="1"/>
</dbReference>
<keyword evidence="1 3" id="KW-0853">WD repeat</keyword>
<dbReference type="SMART" id="SM00320">
    <property type="entry name" value="WD40"/>
    <property type="match status" value="3"/>
</dbReference>
<evidence type="ECO:0000256" key="3">
    <source>
        <dbReference type="PROSITE-ProRule" id="PRU00221"/>
    </source>
</evidence>
<dbReference type="Gene3D" id="2.130.10.10">
    <property type="entry name" value="YVTN repeat-like/Quinoprotein amine dehydrogenase"/>
    <property type="match status" value="1"/>
</dbReference>
<dbReference type="EMBL" id="KN839150">
    <property type="protein sequence ID" value="KIJ90574.1"/>
    <property type="molecule type" value="Genomic_DNA"/>
</dbReference>
<sequence length="142" mass="15324">METIVGHNNAVKSLAFVQLAGKQLVIASEDASLNYLDVSPLLDTKKALANHRKMAGGNPLVQCMVRLTGNKECITSLAVSPDRKWVVSGSDDHCIRFYDLEAATLHSVIQGHNNSVTSVDLSQRGNILVTGGKDGKVRMCTF</sequence>
<name>A0A0C9WH49_9AGAR</name>
<keyword evidence="5" id="KW-1185">Reference proteome</keyword>
<gene>
    <name evidence="4" type="ORF">K443DRAFT_659339</name>
</gene>
<dbReference type="InterPro" id="IPR015943">
    <property type="entry name" value="WD40/YVTN_repeat-like_dom_sf"/>
</dbReference>
<dbReference type="InterPro" id="IPR001680">
    <property type="entry name" value="WD40_rpt"/>
</dbReference>
<dbReference type="OrthoDB" id="17410at2759"/>
<dbReference type="Pfam" id="PF00400">
    <property type="entry name" value="WD40"/>
    <property type="match status" value="2"/>
</dbReference>
<dbReference type="PROSITE" id="PS50294">
    <property type="entry name" value="WD_REPEATS_REGION"/>
    <property type="match status" value="2"/>
</dbReference>
<dbReference type="PANTHER" id="PTHR19848:SF8">
    <property type="entry name" value="F-BOX AND WD REPEAT DOMAIN CONTAINING 7"/>
    <property type="match status" value="1"/>
</dbReference>
<proteinExistence type="predicted"/>
<feature type="non-terminal residue" evidence="4">
    <location>
        <position position="1"/>
    </location>
</feature>
<evidence type="ECO:0000313" key="5">
    <source>
        <dbReference type="Proteomes" id="UP000054477"/>
    </source>
</evidence>
<dbReference type="AlphaFoldDB" id="A0A0C9WH49"/>
<keyword evidence="2" id="KW-0677">Repeat</keyword>
<feature type="repeat" description="WD" evidence="3">
    <location>
        <begin position="67"/>
        <end position="108"/>
    </location>
</feature>
<feature type="repeat" description="WD" evidence="3">
    <location>
        <begin position="109"/>
        <end position="142"/>
    </location>
</feature>
<dbReference type="InterPro" id="IPR036322">
    <property type="entry name" value="WD40_repeat_dom_sf"/>
</dbReference>
<evidence type="ECO:0000256" key="1">
    <source>
        <dbReference type="ARBA" id="ARBA00022574"/>
    </source>
</evidence>
<dbReference type="Proteomes" id="UP000054477">
    <property type="component" value="Unassembled WGS sequence"/>
</dbReference>